<dbReference type="PANTHER" id="PTHR30250">
    <property type="entry name" value="PST FAMILY PREDICTED COLANIC ACID TRANSPORTER"/>
    <property type="match status" value="1"/>
</dbReference>
<accession>A0A7W7Y9Y5</accession>
<dbReference type="Pfam" id="PF13440">
    <property type="entry name" value="Polysacc_synt_3"/>
    <property type="match status" value="1"/>
</dbReference>
<name>A0A7W7Y9Y5_9BACT</name>
<proteinExistence type="predicted"/>
<comment type="subcellular location">
    <subcellularLocation>
        <location evidence="1">Cell membrane</location>
        <topology evidence="1">Multi-pass membrane protein</topology>
    </subcellularLocation>
</comment>
<keyword evidence="8" id="KW-1185">Reference proteome</keyword>
<keyword evidence="2" id="KW-1003">Cell membrane</keyword>
<feature type="transmembrane region" description="Helical" evidence="6">
    <location>
        <begin position="87"/>
        <end position="109"/>
    </location>
</feature>
<organism evidence="7 8">
    <name type="scientific">Prosthecobacter vanneervenii</name>
    <dbReference type="NCBI Taxonomy" id="48466"/>
    <lineage>
        <taxon>Bacteria</taxon>
        <taxon>Pseudomonadati</taxon>
        <taxon>Verrucomicrobiota</taxon>
        <taxon>Verrucomicrobiia</taxon>
        <taxon>Verrucomicrobiales</taxon>
        <taxon>Verrucomicrobiaceae</taxon>
        <taxon>Prosthecobacter</taxon>
    </lineage>
</organism>
<evidence type="ECO:0000256" key="2">
    <source>
        <dbReference type="ARBA" id="ARBA00022475"/>
    </source>
</evidence>
<dbReference type="GO" id="GO:0005886">
    <property type="term" value="C:plasma membrane"/>
    <property type="evidence" value="ECO:0007669"/>
    <property type="project" value="UniProtKB-SubCell"/>
</dbReference>
<dbReference type="Proteomes" id="UP000590740">
    <property type="component" value="Unassembled WGS sequence"/>
</dbReference>
<dbReference type="EMBL" id="JACHIG010000003">
    <property type="protein sequence ID" value="MBB5032215.1"/>
    <property type="molecule type" value="Genomic_DNA"/>
</dbReference>
<reference evidence="7 8" key="1">
    <citation type="submission" date="2020-08" db="EMBL/GenBank/DDBJ databases">
        <title>Genomic Encyclopedia of Type Strains, Phase IV (KMG-IV): sequencing the most valuable type-strain genomes for metagenomic binning, comparative biology and taxonomic classification.</title>
        <authorList>
            <person name="Goeker M."/>
        </authorList>
    </citation>
    <scope>NUCLEOTIDE SEQUENCE [LARGE SCALE GENOMIC DNA]</scope>
    <source>
        <strain evidence="7 8">DSM 12252</strain>
    </source>
</reference>
<protein>
    <submittedName>
        <fullName evidence="7">O-antigen/teichoic acid export membrane protein</fullName>
    </submittedName>
</protein>
<feature type="transmembrane region" description="Helical" evidence="6">
    <location>
        <begin position="45"/>
        <end position="67"/>
    </location>
</feature>
<dbReference type="InterPro" id="IPR050833">
    <property type="entry name" value="Poly_Biosynth_Transport"/>
</dbReference>
<feature type="transmembrane region" description="Helical" evidence="6">
    <location>
        <begin position="229"/>
        <end position="246"/>
    </location>
</feature>
<keyword evidence="4 6" id="KW-1133">Transmembrane helix</keyword>
<gene>
    <name evidence="7" type="ORF">HNQ65_001792</name>
</gene>
<keyword evidence="3 6" id="KW-0812">Transmembrane</keyword>
<evidence type="ECO:0000256" key="1">
    <source>
        <dbReference type="ARBA" id="ARBA00004651"/>
    </source>
</evidence>
<feature type="transmembrane region" description="Helical" evidence="6">
    <location>
        <begin position="439"/>
        <end position="460"/>
    </location>
</feature>
<feature type="transmembrane region" description="Helical" evidence="6">
    <location>
        <begin position="21"/>
        <end position="39"/>
    </location>
</feature>
<feature type="transmembrane region" description="Helical" evidence="6">
    <location>
        <begin position="408"/>
        <end position="427"/>
    </location>
</feature>
<evidence type="ECO:0000256" key="6">
    <source>
        <dbReference type="SAM" id="Phobius"/>
    </source>
</evidence>
<dbReference type="PANTHER" id="PTHR30250:SF26">
    <property type="entry name" value="PSMA PROTEIN"/>
    <property type="match status" value="1"/>
</dbReference>
<dbReference type="RefSeq" id="WP_184339151.1">
    <property type="nucleotide sequence ID" value="NZ_JACHIG010000003.1"/>
</dbReference>
<feature type="transmembrane region" description="Helical" evidence="6">
    <location>
        <begin position="380"/>
        <end position="402"/>
    </location>
</feature>
<evidence type="ECO:0000313" key="8">
    <source>
        <dbReference type="Proteomes" id="UP000590740"/>
    </source>
</evidence>
<keyword evidence="5 6" id="KW-0472">Membrane</keyword>
<feature type="transmembrane region" description="Helical" evidence="6">
    <location>
        <begin position="472"/>
        <end position="493"/>
    </location>
</feature>
<comment type="caution">
    <text evidence="7">The sequence shown here is derived from an EMBL/GenBank/DDBJ whole genome shotgun (WGS) entry which is preliminary data.</text>
</comment>
<dbReference type="AlphaFoldDB" id="A0A7W7Y9Y5"/>
<evidence type="ECO:0000256" key="5">
    <source>
        <dbReference type="ARBA" id="ARBA00023136"/>
    </source>
</evidence>
<evidence type="ECO:0000313" key="7">
    <source>
        <dbReference type="EMBL" id="MBB5032215.1"/>
    </source>
</evidence>
<feature type="transmembrane region" description="Helical" evidence="6">
    <location>
        <begin position="129"/>
        <end position="147"/>
    </location>
</feature>
<evidence type="ECO:0000256" key="4">
    <source>
        <dbReference type="ARBA" id="ARBA00022989"/>
    </source>
</evidence>
<sequence length="522" mass="57645">MTYDSVKKTIWSNALSNYLRTFIGIIVGLVTFRLLYQALPKESFGFWSLLWSVFGYGILLDFGFGFAAQKRVAELSVSRDWNKLSQVLSTILFFYLAVAAVMAVVVAVGADRIVTAFGVSAANHAEFRIVLIAFFAAIGLAFPLGIFPEILRGQQRISTANTIITLSMLMRLVVIAWAVHAGWSLLSIMLTALFFALAPDLVSAFFALRHMPEVKLRPGLFSKSIMRETMGFSIFAYISTATNIVLGKTDQLVLGATLSVGAVAVYQAGAKVAEVFAQFTKQMQEALSPAAAHLHATGDHSALRDLLQRGTRWSAIISTPLYVLCAFELEPLLKVLTGDSQIAAETWQVAQVLLLWYYTSTLTHSVSKRIYMMTGHERRLMWLGVGEAVVNLVLSVSLALIFKNVVSVAVGSLLPTVLFGWLLLWPWVARDVELHPWQLFREAVLPAWISCLPATVVLALPAFYPQLQIENAWLRILLMGGAGGITAMICLWFKSLTAEERQTLRARLPRLFKKNPPALQAA</sequence>
<evidence type="ECO:0000256" key="3">
    <source>
        <dbReference type="ARBA" id="ARBA00022692"/>
    </source>
</evidence>